<proteinExistence type="predicted"/>
<dbReference type="EMBL" id="HBEP01002973">
    <property type="protein sequence ID" value="CAD8469561.1"/>
    <property type="molecule type" value="Transcribed_RNA"/>
</dbReference>
<evidence type="ECO:0000313" key="2">
    <source>
        <dbReference type="EMBL" id="CAD8469561.1"/>
    </source>
</evidence>
<name>A0A7S0DYR7_9EUKA</name>
<feature type="signal peptide" evidence="1">
    <location>
        <begin position="1"/>
        <end position="16"/>
    </location>
</feature>
<reference evidence="2" key="1">
    <citation type="submission" date="2021-01" db="EMBL/GenBank/DDBJ databases">
        <authorList>
            <person name="Corre E."/>
            <person name="Pelletier E."/>
            <person name="Niang G."/>
            <person name="Scheremetjew M."/>
            <person name="Finn R."/>
            <person name="Kale V."/>
            <person name="Holt S."/>
            <person name="Cochrane G."/>
            <person name="Meng A."/>
            <person name="Brown T."/>
            <person name="Cohen L."/>
        </authorList>
    </citation>
    <scope>NUCLEOTIDE SEQUENCE</scope>
    <source>
        <strain evidence="2">CCMP1374</strain>
    </source>
</reference>
<keyword evidence="1" id="KW-0732">Signal</keyword>
<gene>
    <name evidence="2" type="ORF">PANT1444_LOCUS1693</name>
</gene>
<sequence length="303" mass="32226">MRVAAALVIGTVAAAALEVPAARVARPAHRVAYPAHKLGGEWAGNLVSFSESGAVLAQRESLVTEEWRAEAGAECVVWAIHRREHRLLHGASAAAVANTVLPTACSGSTTLRRGASMMEPEVLNARAWALDAVDASTGLWRCETIFDGVGGDRPQTRDGALECPKERTRVQCVLDATTGDLAPSEPLLIWQERCWSAAPAEDYGELTRDAEWVSSAVGLESFGDQDAGGEAEASPWWMAGLKRLGGGVEINCQPGMLEITLRAGVGAKLQYTSTVVRRSWAGDDAGRSVFAEVETLNDTEGMD</sequence>
<feature type="chain" id="PRO_5030806126" evidence="1">
    <location>
        <begin position="17"/>
        <end position="303"/>
    </location>
</feature>
<evidence type="ECO:0000256" key="1">
    <source>
        <dbReference type="SAM" id="SignalP"/>
    </source>
</evidence>
<protein>
    <submittedName>
        <fullName evidence="2">Uncharacterized protein</fullName>
    </submittedName>
</protein>
<dbReference type="AlphaFoldDB" id="A0A7S0DYR7"/>
<accession>A0A7S0DYR7</accession>
<organism evidence="2">
    <name type="scientific">Phaeocystis antarctica</name>
    <dbReference type="NCBI Taxonomy" id="33657"/>
    <lineage>
        <taxon>Eukaryota</taxon>
        <taxon>Haptista</taxon>
        <taxon>Haptophyta</taxon>
        <taxon>Prymnesiophyceae</taxon>
        <taxon>Phaeocystales</taxon>
        <taxon>Phaeocystaceae</taxon>
        <taxon>Phaeocystis</taxon>
    </lineage>
</organism>